<feature type="binding site" evidence="7">
    <location>
        <position position="136"/>
    </location>
    <ligand>
        <name>substrate</name>
    </ligand>
</feature>
<evidence type="ECO:0000256" key="6">
    <source>
        <dbReference type="ARBA" id="ARBA00023141"/>
    </source>
</evidence>
<dbReference type="KEGG" id="lfa:LFA_2459"/>
<dbReference type="PANTHER" id="PTHR21087:SF16">
    <property type="entry name" value="SHIKIMATE KINASE 1, CHLOROPLASTIC"/>
    <property type="match status" value="1"/>
</dbReference>
<dbReference type="STRING" id="1212491.LFA_2459"/>
<dbReference type="GO" id="GO:0008652">
    <property type="term" value="P:amino acid biosynthetic process"/>
    <property type="evidence" value="ECO:0007669"/>
    <property type="project" value="UniProtKB-KW"/>
</dbReference>
<comment type="pathway">
    <text evidence="7">Metabolic intermediate biosynthesis; chorismate biosynthesis; chorismate from D-erythrose 4-phosphate and phosphoenolpyruvate: step 5/7.</text>
</comment>
<comment type="function">
    <text evidence="7">Catalyzes the specific phosphorylation of the 3-hydroxyl group of shikimic acid using ATP as a cosubstrate.</text>
</comment>
<comment type="subcellular location">
    <subcellularLocation>
        <location evidence="7">Cytoplasm</location>
    </subcellularLocation>
</comment>
<dbReference type="InterPro" id="IPR027417">
    <property type="entry name" value="P-loop_NTPase"/>
</dbReference>
<evidence type="ECO:0000256" key="4">
    <source>
        <dbReference type="ARBA" id="ARBA00022777"/>
    </source>
</evidence>
<dbReference type="HOGENOM" id="CLU_057607_2_2_6"/>
<dbReference type="SUPFAM" id="SSF52540">
    <property type="entry name" value="P-loop containing nucleoside triphosphate hydrolases"/>
    <property type="match status" value="1"/>
</dbReference>
<dbReference type="GO" id="GO:0004765">
    <property type="term" value="F:shikimate kinase activity"/>
    <property type="evidence" value="ECO:0007669"/>
    <property type="project" value="UniProtKB-UniRule"/>
</dbReference>
<protein>
    <recommendedName>
        <fullName evidence="7">Shikimate kinase</fullName>
        <shortName evidence="7">SK</shortName>
        <ecNumber evidence="7">2.7.1.71</ecNumber>
    </recommendedName>
</protein>
<dbReference type="PANTHER" id="PTHR21087">
    <property type="entry name" value="SHIKIMATE KINASE"/>
    <property type="match status" value="1"/>
</dbReference>
<keyword evidence="6 7" id="KW-0057">Aromatic amino acid biosynthesis</keyword>
<dbReference type="UniPathway" id="UPA00053">
    <property type="reaction ID" value="UER00088"/>
</dbReference>
<evidence type="ECO:0000256" key="5">
    <source>
        <dbReference type="ARBA" id="ARBA00022840"/>
    </source>
</evidence>
<dbReference type="InterPro" id="IPR000623">
    <property type="entry name" value="Shikimate_kinase/TSH1"/>
</dbReference>
<comment type="caution">
    <text evidence="7">Lacks conserved residue(s) required for the propagation of feature annotation.</text>
</comment>
<feature type="binding site" evidence="7">
    <location>
        <position position="117"/>
    </location>
    <ligand>
        <name>ATP</name>
        <dbReference type="ChEBI" id="CHEBI:30616"/>
    </ligand>
</feature>
<feature type="binding site" evidence="7">
    <location>
        <begin position="14"/>
        <end position="19"/>
    </location>
    <ligand>
        <name>ATP</name>
        <dbReference type="ChEBI" id="CHEBI:30616"/>
    </ligand>
</feature>
<evidence type="ECO:0000256" key="7">
    <source>
        <dbReference type="HAMAP-Rule" id="MF_00109"/>
    </source>
</evidence>
<evidence type="ECO:0000256" key="2">
    <source>
        <dbReference type="ARBA" id="ARBA00022679"/>
    </source>
</evidence>
<keyword evidence="7" id="KW-0963">Cytoplasm</keyword>
<dbReference type="RefSeq" id="WP_045096256.1">
    <property type="nucleotide sequence ID" value="NZ_LN614827.1"/>
</dbReference>
<dbReference type="Proteomes" id="UP000032430">
    <property type="component" value="Chromosome I"/>
</dbReference>
<dbReference type="EC" id="2.7.1.71" evidence="7"/>
<dbReference type="GO" id="GO:0005524">
    <property type="term" value="F:ATP binding"/>
    <property type="evidence" value="ECO:0007669"/>
    <property type="project" value="UniProtKB-UniRule"/>
</dbReference>
<dbReference type="Pfam" id="PF01202">
    <property type="entry name" value="SKI"/>
    <property type="match status" value="1"/>
</dbReference>
<evidence type="ECO:0000256" key="1">
    <source>
        <dbReference type="ARBA" id="ARBA00022605"/>
    </source>
</evidence>
<dbReference type="Gene3D" id="3.40.50.300">
    <property type="entry name" value="P-loop containing nucleotide triphosphate hydrolases"/>
    <property type="match status" value="1"/>
</dbReference>
<dbReference type="InterPro" id="IPR031322">
    <property type="entry name" value="Shikimate/glucono_kinase"/>
</dbReference>
<dbReference type="PRINTS" id="PR01100">
    <property type="entry name" value="SHIKIMTKNASE"/>
</dbReference>
<reference evidence="9" key="1">
    <citation type="submission" date="2014-09" db="EMBL/GenBank/DDBJ databases">
        <authorList>
            <person name="Gomez-Valero L."/>
        </authorList>
    </citation>
    <scope>NUCLEOTIDE SEQUENCE [LARGE SCALE GENOMIC DNA]</scope>
    <source>
        <strain evidence="9">ATCC700992</strain>
    </source>
</reference>
<evidence type="ECO:0000313" key="8">
    <source>
        <dbReference type="EMBL" id="CEG57831.1"/>
    </source>
</evidence>
<keyword evidence="7" id="KW-0479">Metal-binding</keyword>
<keyword evidence="5 7" id="KW-0067">ATP-binding</keyword>
<accession>A0A098G756</accession>
<dbReference type="HAMAP" id="MF_00109">
    <property type="entry name" value="Shikimate_kinase"/>
    <property type="match status" value="1"/>
</dbReference>
<dbReference type="OrthoDB" id="9800332at2"/>
<evidence type="ECO:0000313" key="9">
    <source>
        <dbReference type="Proteomes" id="UP000032430"/>
    </source>
</evidence>
<sequence>MNKYKRIFIVGHSGAGKGVLAQALAKKMGWQFIDADFALAPSIGRPVTEIIGKQGEDAFHQCLSDILSYQKTKENIVVTTDDSIICHKKNRELLSSEFVVNLKVSLDVQLDRIAHNRPLLPMADYKAFLNKLRQERDDLYEQVASFSLSSDDGAIEEHVSSILNAIEK</sequence>
<comment type="similarity">
    <text evidence="7">Belongs to the shikimate kinase family.</text>
</comment>
<dbReference type="CDD" id="cd00464">
    <property type="entry name" value="SK"/>
    <property type="match status" value="1"/>
</dbReference>
<name>A0A098G756_9GAMM</name>
<comment type="subunit">
    <text evidence="7">Monomer.</text>
</comment>
<dbReference type="GO" id="GO:0005829">
    <property type="term" value="C:cytosol"/>
    <property type="evidence" value="ECO:0007669"/>
    <property type="project" value="TreeGrafter"/>
</dbReference>
<gene>
    <name evidence="7" type="primary">aroK</name>
    <name evidence="8" type="ORF">LFA_2459</name>
</gene>
<dbReference type="GO" id="GO:0000287">
    <property type="term" value="F:magnesium ion binding"/>
    <property type="evidence" value="ECO:0007669"/>
    <property type="project" value="UniProtKB-UniRule"/>
</dbReference>
<comment type="cofactor">
    <cofactor evidence="7">
        <name>Mg(2+)</name>
        <dbReference type="ChEBI" id="CHEBI:18420"/>
    </cofactor>
    <text evidence="7">Binds 1 Mg(2+) ion per subunit.</text>
</comment>
<evidence type="ECO:0000256" key="3">
    <source>
        <dbReference type="ARBA" id="ARBA00022741"/>
    </source>
</evidence>
<keyword evidence="1 7" id="KW-0028">Amino-acid biosynthesis</keyword>
<dbReference type="EMBL" id="LN614827">
    <property type="protein sequence ID" value="CEG57831.1"/>
    <property type="molecule type" value="Genomic_DNA"/>
</dbReference>
<dbReference type="GO" id="GO:0009073">
    <property type="term" value="P:aromatic amino acid family biosynthetic process"/>
    <property type="evidence" value="ECO:0007669"/>
    <property type="project" value="UniProtKB-KW"/>
</dbReference>
<comment type="catalytic activity">
    <reaction evidence="7">
        <text>shikimate + ATP = 3-phosphoshikimate + ADP + H(+)</text>
        <dbReference type="Rhea" id="RHEA:13121"/>
        <dbReference type="ChEBI" id="CHEBI:15378"/>
        <dbReference type="ChEBI" id="CHEBI:30616"/>
        <dbReference type="ChEBI" id="CHEBI:36208"/>
        <dbReference type="ChEBI" id="CHEBI:145989"/>
        <dbReference type="ChEBI" id="CHEBI:456216"/>
        <dbReference type="EC" id="2.7.1.71"/>
    </reaction>
</comment>
<proteinExistence type="inferred from homology"/>
<keyword evidence="7" id="KW-0460">Magnesium</keyword>
<keyword evidence="4 7" id="KW-0418">Kinase</keyword>
<organism evidence="8 9">
    <name type="scientific">Legionella fallonii LLAP-10</name>
    <dbReference type="NCBI Taxonomy" id="1212491"/>
    <lineage>
        <taxon>Bacteria</taxon>
        <taxon>Pseudomonadati</taxon>
        <taxon>Pseudomonadota</taxon>
        <taxon>Gammaproteobacteria</taxon>
        <taxon>Legionellales</taxon>
        <taxon>Legionellaceae</taxon>
        <taxon>Legionella</taxon>
    </lineage>
</organism>
<feature type="binding site" evidence="7">
    <location>
        <position position="36"/>
    </location>
    <ligand>
        <name>substrate</name>
    </ligand>
</feature>
<keyword evidence="3 7" id="KW-0547">Nucleotide-binding</keyword>
<keyword evidence="2 7" id="KW-0808">Transferase</keyword>
<keyword evidence="9" id="KW-1185">Reference proteome</keyword>
<dbReference type="GO" id="GO:0009423">
    <property type="term" value="P:chorismate biosynthetic process"/>
    <property type="evidence" value="ECO:0007669"/>
    <property type="project" value="UniProtKB-UniRule"/>
</dbReference>
<dbReference type="AlphaFoldDB" id="A0A098G756"/>